<feature type="transmembrane region" description="Helical" evidence="1">
    <location>
        <begin position="247"/>
        <end position="271"/>
    </location>
</feature>
<keyword evidence="1" id="KW-0472">Membrane</keyword>
<protein>
    <recommendedName>
        <fullName evidence="4">DUF2232 domain-containing protein</fullName>
    </recommendedName>
</protein>
<evidence type="ECO:0000256" key="1">
    <source>
        <dbReference type="SAM" id="Phobius"/>
    </source>
</evidence>
<reference evidence="2 3" key="1">
    <citation type="journal article" date="2018" name="Int. J. Syst. Evol. Microbiol.">
        <title>Methylomusa anaerophila gen. nov., sp. nov., an anaerobic methanol-utilizing bacterium isolated from a microbial fuel cell.</title>
        <authorList>
            <person name="Amano N."/>
            <person name="Yamamuro A."/>
            <person name="Miyahara M."/>
            <person name="Kouzuma A."/>
            <person name="Abe T."/>
            <person name="Watanabe K."/>
        </authorList>
    </citation>
    <scope>NUCLEOTIDE SEQUENCE [LARGE SCALE GENOMIC DNA]</scope>
    <source>
        <strain evidence="2 3">MMFC1</strain>
    </source>
</reference>
<dbReference type="InterPro" id="IPR018710">
    <property type="entry name" value="DUF2232"/>
</dbReference>
<dbReference type="Proteomes" id="UP000276437">
    <property type="component" value="Chromosome"/>
</dbReference>
<keyword evidence="3" id="KW-1185">Reference proteome</keyword>
<feature type="transmembrane region" description="Helical" evidence="1">
    <location>
        <begin position="52"/>
        <end position="70"/>
    </location>
</feature>
<dbReference type="OrthoDB" id="2987886at2"/>
<dbReference type="RefSeq" id="WP_126307439.1">
    <property type="nucleotide sequence ID" value="NZ_AP018449.1"/>
</dbReference>
<dbReference type="Gene3D" id="1.10.1760.20">
    <property type="match status" value="1"/>
</dbReference>
<dbReference type="Pfam" id="PF09991">
    <property type="entry name" value="DUF2232"/>
    <property type="match status" value="1"/>
</dbReference>
<dbReference type="AlphaFoldDB" id="A0A348AHS0"/>
<evidence type="ECO:0000313" key="3">
    <source>
        <dbReference type="Proteomes" id="UP000276437"/>
    </source>
</evidence>
<feature type="transmembrane region" description="Helical" evidence="1">
    <location>
        <begin position="101"/>
        <end position="128"/>
    </location>
</feature>
<evidence type="ECO:0008006" key="4">
    <source>
        <dbReference type="Google" id="ProtNLM"/>
    </source>
</evidence>
<gene>
    <name evidence="2" type="ORF">MAMMFC1_01272</name>
</gene>
<feature type="transmembrane region" description="Helical" evidence="1">
    <location>
        <begin position="283"/>
        <end position="308"/>
    </location>
</feature>
<dbReference type="PANTHER" id="PTHR41324:SF1">
    <property type="entry name" value="DUF2232 DOMAIN-CONTAINING PROTEIN"/>
    <property type="match status" value="1"/>
</dbReference>
<keyword evidence="1" id="KW-1133">Transmembrane helix</keyword>
<dbReference type="PANTHER" id="PTHR41324">
    <property type="entry name" value="MEMBRANE PROTEIN-RELATED"/>
    <property type="match status" value="1"/>
</dbReference>
<feature type="transmembrane region" description="Helical" evidence="1">
    <location>
        <begin position="175"/>
        <end position="193"/>
    </location>
</feature>
<feature type="transmembrane region" description="Helical" evidence="1">
    <location>
        <begin position="213"/>
        <end position="235"/>
    </location>
</feature>
<dbReference type="KEGG" id="mana:MAMMFC1_01272"/>
<keyword evidence="1" id="KW-0812">Transmembrane</keyword>
<proteinExistence type="predicted"/>
<feature type="transmembrane region" description="Helical" evidence="1">
    <location>
        <begin position="12"/>
        <end position="32"/>
    </location>
</feature>
<evidence type="ECO:0000313" key="2">
    <source>
        <dbReference type="EMBL" id="BBB90618.1"/>
    </source>
</evidence>
<dbReference type="EMBL" id="AP018449">
    <property type="protein sequence ID" value="BBB90618.1"/>
    <property type="molecule type" value="Genomic_DNA"/>
</dbReference>
<accession>A0A348AHS0</accession>
<sequence>MRQTNVRPVVEGGILTAVAIIFGLISTYLPILGPFVNLIWPVPLILLGVRHGYKWSILATVAAGIIIALLMHPLAAVTVVVGFGLIGIVLGHALRQGYSPFYTLLAGSAASLLSKVAVLVIGAAVLGFNPLNMQIEAMGNAIDQVLAFYRSMGLSEEELSRMDSILRPMIDLMKIILPASFVIASVVDTYLNYHVARIVLKKLGHTVGAFPPFKYWVMPRQTIYALAVAMVMIYWGQSREISLLYQAGMNLQVLTIMVLLLQGLALFYYLADKYNLSRLARGIILVLIFSNGFFTQGLIFAGVFDLIFDYRRLRQPRTD</sequence>
<name>A0A348AHS0_9FIRM</name>
<organism evidence="2 3">
    <name type="scientific">Methylomusa anaerophila</name>
    <dbReference type="NCBI Taxonomy" id="1930071"/>
    <lineage>
        <taxon>Bacteria</taxon>
        <taxon>Bacillati</taxon>
        <taxon>Bacillota</taxon>
        <taxon>Negativicutes</taxon>
        <taxon>Selenomonadales</taxon>
        <taxon>Sporomusaceae</taxon>
        <taxon>Methylomusa</taxon>
    </lineage>
</organism>